<evidence type="ECO:0000313" key="2">
    <source>
        <dbReference type="Proteomes" id="UP000504610"/>
    </source>
</evidence>
<organism evidence="2 3">
    <name type="scientific">Raphanus sativus</name>
    <name type="common">Radish</name>
    <name type="synonym">Raphanus raphanistrum var. sativus</name>
    <dbReference type="NCBI Taxonomy" id="3726"/>
    <lineage>
        <taxon>Eukaryota</taxon>
        <taxon>Viridiplantae</taxon>
        <taxon>Streptophyta</taxon>
        <taxon>Embryophyta</taxon>
        <taxon>Tracheophyta</taxon>
        <taxon>Spermatophyta</taxon>
        <taxon>Magnoliopsida</taxon>
        <taxon>eudicotyledons</taxon>
        <taxon>Gunneridae</taxon>
        <taxon>Pentapetalae</taxon>
        <taxon>rosids</taxon>
        <taxon>malvids</taxon>
        <taxon>Brassicales</taxon>
        <taxon>Brassicaceae</taxon>
        <taxon>Brassiceae</taxon>
        <taxon>Raphanus</taxon>
    </lineage>
</organism>
<name>A0A9W3DS17_RAPSA</name>
<dbReference type="InterPro" id="IPR027643">
    <property type="entry name" value="Formin-like_plant"/>
</dbReference>
<dbReference type="SMART" id="SM00645">
    <property type="entry name" value="Pept_C1"/>
    <property type="match status" value="1"/>
</dbReference>
<dbReference type="GeneID" id="108857929"/>
<dbReference type="Gene3D" id="1.20.58.2220">
    <property type="entry name" value="Formin, FH2 domain"/>
    <property type="match status" value="1"/>
</dbReference>
<dbReference type="AlphaFoldDB" id="A0A9W3DS17"/>
<dbReference type="OrthoDB" id="1109509at2759"/>
<feature type="domain" description="Peptidase C1A papain C-terminal" evidence="1">
    <location>
        <begin position="68"/>
        <end position="285"/>
    </location>
</feature>
<dbReference type="InterPro" id="IPR042201">
    <property type="entry name" value="FH2_Formin_sf"/>
</dbReference>
<evidence type="ECO:0000259" key="1">
    <source>
        <dbReference type="SMART" id="SM00645"/>
    </source>
</evidence>
<dbReference type="RefSeq" id="XP_056866567.1">
    <property type="nucleotide sequence ID" value="XM_057010587.1"/>
</dbReference>
<protein>
    <submittedName>
        <fullName evidence="3">Uncharacterized protein LOC108857929</fullName>
    </submittedName>
</protein>
<reference evidence="3" key="2">
    <citation type="submission" date="2025-08" db="UniProtKB">
        <authorList>
            <consortium name="RefSeq"/>
        </authorList>
    </citation>
    <scope>IDENTIFICATION</scope>
    <source>
        <tissue evidence="3">Leaf</tissue>
    </source>
</reference>
<reference evidence="2" key="1">
    <citation type="journal article" date="2019" name="Database">
        <title>The radish genome database (RadishGD): an integrated information resource for radish genomics.</title>
        <authorList>
            <person name="Yu H.J."/>
            <person name="Baek S."/>
            <person name="Lee Y.J."/>
            <person name="Cho A."/>
            <person name="Mun J.H."/>
        </authorList>
    </citation>
    <scope>NUCLEOTIDE SEQUENCE [LARGE SCALE GENOMIC DNA]</scope>
    <source>
        <strain evidence="2">cv. WK10039</strain>
    </source>
</reference>
<dbReference type="GO" id="GO:0045010">
    <property type="term" value="P:actin nucleation"/>
    <property type="evidence" value="ECO:0007669"/>
    <property type="project" value="InterPro"/>
</dbReference>
<keyword evidence="2" id="KW-1185">Reference proteome</keyword>
<dbReference type="SUPFAM" id="SSF54001">
    <property type="entry name" value="Cysteine proteinases"/>
    <property type="match status" value="1"/>
</dbReference>
<gene>
    <name evidence="3" type="primary">LOC108857929</name>
</gene>
<dbReference type="GO" id="GO:0008234">
    <property type="term" value="F:cysteine-type peptidase activity"/>
    <property type="evidence" value="ECO:0007669"/>
    <property type="project" value="InterPro"/>
</dbReference>
<dbReference type="GO" id="GO:0051015">
    <property type="term" value="F:actin filament binding"/>
    <property type="evidence" value="ECO:0007669"/>
    <property type="project" value="InterPro"/>
</dbReference>
<dbReference type="Pfam" id="PF00112">
    <property type="entry name" value="Peptidase_C1"/>
    <property type="match status" value="1"/>
</dbReference>
<evidence type="ECO:0000313" key="3">
    <source>
        <dbReference type="RefSeq" id="XP_056866567.1"/>
    </source>
</evidence>
<dbReference type="SUPFAM" id="SSF101447">
    <property type="entry name" value="Formin homology 2 domain (FH2 domain)"/>
    <property type="match status" value="1"/>
</dbReference>
<dbReference type="PANTHER" id="PTHR23213:SF353">
    <property type="entry name" value="FORMIN-LIKE PROTEIN 10"/>
    <property type="match status" value="1"/>
</dbReference>
<accession>A0A9W3DS17</accession>
<dbReference type="KEGG" id="rsz:108857929"/>
<dbReference type="Gene3D" id="3.90.70.10">
    <property type="entry name" value="Cysteine proteinases"/>
    <property type="match status" value="1"/>
</dbReference>
<dbReference type="InterPro" id="IPR038765">
    <property type="entry name" value="Papain-like_cys_pep_sf"/>
</dbReference>
<dbReference type="PANTHER" id="PTHR23213">
    <property type="entry name" value="FORMIN-RELATED"/>
    <property type="match status" value="1"/>
</dbReference>
<dbReference type="Proteomes" id="UP000504610">
    <property type="component" value="Chromosome 5"/>
</dbReference>
<proteinExistence type="predicted"/>
<dbReference type="InterPro" id="IPR000668">
    <property type="entry name" value="Peptidase_C1A_C"/>
</dbReference>
<sequence length="448" mass="50304">MCYGKGVPPLPDISCWFERFKNKNDKAIYENQLLRWRSPKRSPNWGEGVTRVNREWVELSEGDKKKVGPIRSEEEHKVVGDVRDQGNHQLCAAYVCVNLVSSLRVIEGDDKDFVNLSVKELCFSACGPVQEGHKCRAMLLTSALEFIKDHGVTEQRGTEGDSFSCVTDKPPRKSKAKKIRIADFGYLGNDTHRALKRLETQPIGATLVIFSDYWGIQKGEIYRGPKSDRSRYEALHGVTIVDAFLIDGELVYWCKSSHGEEYHDKGYVLVSGETMVLGHHFSAGRGESRFGVNRGVGGDTALALSKPKGLIHEFLRGFVKVLTLFSYILGNIVDVKGEMITSSDSNSIPMKGSTTEEASSVTVFCIYHILYYIFSTYQETVTKFLETAVKETKKIETEDGSTLFAVKEITETFHGDSAKEEAQLLRVFVIVRDFMSILDKVCNEMEAE</sequence>
<dbReference type="GO" id="GO:0006508">
    <property type="term" value="P:proteolysis"/>
    <property type="evidence" value="ECO:0007669"/>
    <property type="project" value="InterPro"/>
</dbReference>